<feature type="compositionally biased region" description="Pro residues" evidence="1">
    <location>
        <begin position="27"/>
        <end position="38"/>
    </location>
</feature>
<protein>
    <submittedName>
        <fullName evidence="2">Uncharacterized protein</fullName>
    </submittedName>
</protein>
<accession>A0ABD1LXP6</accession>
<gene>
    <name evidence="2" type="ORF">Fmac_021729</name>
</gene>
<feature type="region of interest" description="Disordered" evidence="1">
    <location>
        <begin position="25"/>
        <end position="65"/>
    </location>
</feature>
<evidence type="ECO:0000313" key="3">
    <source>
        <dbReference type="Proteomes" id="UP001603857"/>
    </source>
</evidence>
<sequence>MDHPSVHAYIHRIFAAHPSITFLRLPPASPSPPPPPSSPAASPSSKPTPLKPLPLCPKSPTPPPSKPSLFCCGLLSSPFAATG</sequence>
<feature type="compositionally biased region" description="Low complexity" evidence="1">
    <location>
        <begin position="39"/>
        <end position="48"/>
    </location>
</feature>
<dbReference type="AlphaFoldDB" id="A0ABD1LXP6"/>
<dbReference type="EMBL" id="JBGMDY010000007">
    <property type="protein sequence ID" value="KAL2328302.1"/>
    <property type="molecule type" value="Genomic_DNA"/>
</dbReference>
<feature type="compositionally biased region" description="Pro residues" evidence="1">
    <location>
        <begin position="49"/>
        <end position="65"/>
    </location>
</feature>
<evidence type="ECO:0000256" key="1">
    <source>
        <dbReference type="SAM" id="MobiDB-lite"/>
    </source>
</evidence>
<proteinExistence type="predicted"/>
<dbReference type="Proteomes" id="UP001603857">
    <property type="component" value="Unassembled WGS sequence"/>
</dbReference>
<reference evidence="2 3" key="1">
    <citation type="submission" date="2024-08" db="EMBL/GenBank/DDBJ databases">
        <title>Insights into the chromosomal genome structure of Flemingia macrophylla.</title>
        <authorList>
            <person name="Ding Y."/>
            <person name="Zhao Y."/>
            <person name="Bi W."/>
            <person name="Wu M."/>
            <person name="Zhao G."/>
            <person name="Gong Y."/>
            <person name="Li W."/>
            <person name="Zhang P."/>
        </authorList>
    </citation>
    <scope>NUCLEOTIDE SEQUENCE [LARGE SCALE GENOMIC DNA]</scope>
    <source>
        <strain evidence="2">DYQJB</strain>
        <tissue evidence="2">Leaf</tissue>
    </source>
</reference>
<evidence type="ECO:0000313" key="2">
    <source>
        <dbReference type="EMBL" id="KAL2328302.1"/>
    </source>
</evidence>
<name>A0ABD1LXP6_9FABA</name>
<keyword evidence="3" id="KW-1185">Reference proteome</keyword>
<comment type="caution">
    <text evidence="2">The sequence shown here is derived from an EMBL/GenBank/DDBJ whole genome shotgun (WGS) entry which is preliminary data.</text>
</comment>
<organism evidence="2 3">
    <name type="scientific">Flemingia macrophylla</name>
    <dbReference type="NCBI Taxonomy" id="520843"/>
    <lineage>
        <taxon>Eukaryota</taxon>
        <taxon>Viridiplantae</taxon>
        <taxon>Streptophyta</taxon>
        <taxon>Embryophyta</taxon>
        <taxon>Tracheophyta</taxon>
        <taxon>Spermatophyta</taxon>
        <taxon>Magnoliopsida</taxon>
        <taxon>eudicotyledons</taxon>
        <taxon>Gunneridae</taxon>
        <taxon>Pentapetalae</taxon>
        <taxon>rosids</taxon>
        <taxon>fabids</taxon>
        <taxon>Fabales</taxon>
        <taxon>Fabaceae</taxon>
        <taxon>Papilionoideae</taxon>
        <taxon>50 kb inversion clade</taxon>
        <taxon>NPAAA clade</taxon>
        <taxon>indigoferoid/millettioid clade</taxon>
        <taxon>Phaseoleae</taxon>
        <taxon>Flemingia</taxon>
    </lineage>
</organism>